<dbReference type="Proteomes" id="UP000735874">
    <property type="component" value="Unassembled WGS sequence"/>
</dbReference>
<organism evidence="4 5">
    <name type="scientific">Phytophthora cactorum</name>
    <dbReference type="NCBI Taxonomy" id="29920"/>
    <lineage>
        <taxon>Eukaryota</taxon>
        <taxon>Sar</taxon>
        <taxon>Stramenopiles</taxon>
        <taxon>Oomycota</taxon>
        <taxon>Peronosporomycetes</taxon>
        <taxon>Peronosporales</taxon>
        <taxon>Peronosporaceae</taxon>
        <taxon>Phytophthora</taxon>
    </lineage>
</organism>
<comment type="caution">
    <text evidence="4">The sequence shown here is derived from an EMBL/GenBank/DDBJ whole genome shotgun (WGS) entry which is preliminary data.</text>
</comment>
<proteinExistence type="predicted"/>
<sequence length="119" mass="13622">MRHKIAFTQQIPDASTRHFNWPTSRVFFLKTEQRVLGRLPPVDPVGGIRSVPRHAGALYAKHYWPKDKSGPLWQHAPEMSDIRPCEQPTEVRVHWSMNDELCALLSAGNSSMTDSHHKI</sequence>
<dbReference type="AlphaFoldDB" id="A0A8T1II68"/>
<dbReference type="VEuPathDB" id="FungiDB:PC110_g9407"/>
<gene>
    <name evidence="1" type="ORF">PC113_g3904</name>
    <name evidence="2" type="ORF">PC115_g20556</name>
    <name evidence="3" type="ORF">PC117_g18279</name>
    <name evidence="4" type="ORF">PC129_g5130</name>
</gene>
<name>A0A8T1II68_9STRA</name>
<reference evidence="4" key="1">
    <citation type="submission" date="2018-05" db="EMBL/GenBank/DDBJ databases">
        <title>Effector identification in a new, highly contiguous assembly of the strawberry crown rot pathogen Phytophthora cactorum.</title>
        <authorList>
            <person name="Armitage A.D."/>
            <person name="Nellist C.F."/>
            <person name="Bates H."/>
            <person name="Vickerstaff R.J."/>
            <person name="Harrison R.J."/>
        </authorList>
    </citation>
    <scope>NUCLEOTIDE SEQUENCE</scope>
    <source>
        <strain evidence="1">15-7</strain>
        <strain evidence="2">4032</strain>
        <strain evidence="3">4040</strain>
        <strain evidence="4">P421</strain>
    </source>
</reference>
<dbReference type="EMBL" id="RCMV01000119">
    <property type="protein sequence ID" value="KAG3224227.1"/>
    <property type="molecule type" value="Genomic_DNA"/>
</dbReference>
<dbReference type="EMBL" id="RCMG01000063">
    <property type="protein sequence ID" value="KAG2865223.1"/>
    <property type="molecule type" value="Genomic_DNA"/>
</dbReference>
<dbReference type="Proteomes" id="UP000760860">
    <property type="component" value="Unassembled WGS sequence"/>
</dbReference>
<accession>A0A8T1II68</accession>
<evidence type="ECO:0000313" key="5">
    <source>
        <dbReference type="Proteomes" id="UP000760860"/>
    </source>
</evidence>
<evidence type="ECO:0000313" key="3">
    <source>
        <dbReference type="EMBL" id="KAG2914568.1"/>
    </source>
</evidence>
<evidence type="ECO:0000313" key="2">
    <source>
        <dbReference type="EMBL" id="KAG2886841.1"/>
    </source>
</evidence>
<protein>
    <submittedName>
        <fullName evidence="4">Uncharacterized protein</fullName>
    </submittedName>
</protein>
<dbReference type="Proteomes" id="UP000774804">
    <property type="component" value="Unassembled WGS sequence"/>
</dbReference>
<dbReference type="EMBL" id="RCMK01000727">
    <property type="protein sequence ID" value="KAG2914568.1"/>
    <property type="molecule type" value="Genomic_DNA"/>
</dbReference>
<evidence type="ECO:0000313" key="4">
    <source>
        <dbReference type="EMBL" id="KAG3224227.1"/>
    </source>
</evidence>
<evidence type="ECO:0000313" key="1">
    <source>
        <dbReference type="EMBL" id="KAG2865223.1"/>
    </source>
</evidence>
<dbReference type="Proteomes" id="UP000736787">
    <property type="component" value="Unassembled WGS sequence"/>
</dbReference>
<dbReference type="EMBL" id="RCMI01001314">
    <property type="protein sequence ID" value="KAG2886841.1"/>
    <property type="molecule type" value="Genomic_DNA"/>
</dbReference>